<name>A0AB36XIS1_9VIBR</name>
<dbReference type="InterPro" id="IPR011013">
    <property type="entry name" value="Gal_mutarotase_sf_dom"/>
</dbReference>
<dbReference type="GO" id="GO:0005975">
    <property type="term" value="P:carbohydrate metabolic process"/>
    <property type="evidence" value="ECO:0007669"/>
    <property type="project" value="InterPro"/>
</dbReference>
<dbReference type="CDD" id="cd09021">
    <property type="entry name" value="Aldose_epim_Ec_YphB"/>
    <property type="match status" value="1"/>
</dbReference>
<protein>
    <submittedName>
        <fullName evidence="1">Aldose epimerase</fullName>
    </submittedName>
</protein>
<dbReference type="RefSeq" id="WP_102281708.1">
    <property type="nucleotide sequence ID" value="NZ_JAJGZN020000006.1"/>
</dbReference>
<reference evidence="1" key="3">
    <citation type="journal article" date="2018" name="Nature">
        <title>A major lineage of non-tailed dsDNA viruses as unrecognized killers of marine bacteria.</title>
        <authorList>
            <person name="Kauffman K.M."/>
            <person name="Hussain F.A."/>
            <person name="Yang J."/>
            <person name="Arevalo P."/>
            <person name="Brown J.M."/>
            <person name="Chang W.K."/>
            <person name="VanInsberghe D."/>
            <person name="Elsherbini J."/>
            <person name="Sharma R.S."/>
            <person name="Cutler M.B."/>
            <person name="Kelly L."/>
            <person name="Polz M.F."/>
        </authorList>
    </citation>
    <scope>NUCLEOTIDE SEQUENCE</scope>
    <source>
        <strain evidence="1">10N.261.52.F7</strain>
    </source>
</reference>
<dbReference type="InterPro" id="IPR014718">
    <property type="entry name" value="GH-type_carb-bd"/>
</dbReference>
<gene>
    <name evidence="1" type="ORF">BCT99_24715</name>
</gene>
<dbReference type="SUPFAM" id="SSF74650">
    <property type="entry name" value="Galactose mutarotase-like"/>
    <property type="match status" value="1"/>
</dbReference>
<organism evidence="1">
    <name type="scientific">Vibrio lentus</name>
    <dbReference type="NCBI Taxonomy" id="136468"/>
    <lineage>
        <taxon>Bacteria</taxon>
        <taxon>Pseudomonadati</taxon>
        <taxon>Pseudomonadota</taxon>
        <taxon>Gammaproteobacteria</taxon>
        <taxon>Vibrionales</taxon>
        <taxon>Vibrionaceae</taxon>
        <taxon>Vibrio</taxon>
    </lineage>
</organism>
<dbReference type="GO" id="GO:0030246">
    <property type="term" value="F:carbohydrate binding"/>
    <property type="evidence" value="ECO:0007669"/>
    <property type="project" value="InterPro"/>
</dbReference>
<dbReference type="GO" id="GO:0016853">
    <property type="term" value="F:isomerase activity"/>
    <property type="evidence" value="ECO:0007669"/>
    <property type="project" value="InterPro"/>
</dbReference>
<reference evidence="1" key="2">
    <citation type="submission" date="2016-07" db="EMBL/GenBank/DDBJ databases">
        <authorList>
            <person name="Kauffman K."/>
            <person name="Arevalo P."/>
            <person name="Polz M.F."/>
        </authorList>
    </citation>
    <scope>NUCLEOTIDE SEQUENCE</scope>
    <source>
        <strain evidence="1">10N.261.52.F7</strain>
    </source>
</reference>
<evidence type="ECO:0000313" key="1">
    <source>
        <dbReference type="EMBL" id="PMK44347.1"/>
    </source>
</evidence>
<accession>A0AB36XIS1</accession>
<dbReference type="Pfam" id="PF01263">
    <property type="entry name" value="Aldose_epim"/>
    <property type="match status" value="1"/>
</dbReference>
<comment type="caution">
    <text evidence="1">The sequence shown here is derived from an EMBL/GenBank/DDBJ whole genome shotgun (WGS) entry which is preliminary data.</text>
</comment>
<dbReference type="AlphaFoldDB" id="A0AB36XIS1"/>
<sequence length="320" mass="36479">MAIHTLENDTLKLIINELGGVIDAFQYTHNNKCNQGEEHAFNILRPRTKLSENNAGEASMFPMVPMVNRIRGNSFEWLGHQITLPIHSQIDPDFFLHGDGWLTHWQLCRQNQQELWLELAMTSDIKGVFHYQAKQRFQLEQDSLIVTMTVTNLSEEAFPFGAGFHPFFHCLPDTRVQFLALGWWREDATYLPIDYTSVIPPLYSFERAKPIPKIWLNNGYRLDKSGVKATLKHGNGLLVTLISPCNYLQLYKPVGQASFLCLEPQSQAVNAHACLSSFSSSHGNSIHESLGLTILEMHQSMELTMTIKIDSSLYRRNSND</sequence>
<proteinExistence type="predicted"/>
<reference key="1">
    <citation type="submission" date="2016-07" db="EMBL/GenBank/DDBJ databases">
        <title>Nontailed viruses are major unrecognized killers of bacteria in the ocean.</title>
        <authorList>
            <person name="Kauffman K."/>
            <person name="Hussain F."/>
            <person name="Yang J."/>
            <person name="Arevalo P."/>
            <person name="Brown J."/>
            <person name="Cutler M."/>
            <person name="Kelly L."/>
            <person name="Polz M.F."/>
        </authorList>
    </citation>
    <scope>NUCLEOTIDE SEQUENCE [LARGE SCALE GENOMIC DNA]</scope>
    <source>
        <strain>10N.261.52.F7</strain>
    </source>
</reference>
<dbReference type="EMBL" id="MCXM01000028">
    <property type="protein sequence ID" value="PMK44347.1"/>
    <property type="molecule type" value="Genomic_DNA"/>
</dbReference>
<dbReference type="Gene3D" id="2.70.98.10">
    <property type="match status" value="1"/>
</dbReference>
<dbReference type="InterPro" id="IPR008183">
    <property type="entry name" value="Aldose_1/G6P_1-epimerase"/>
</dbReference>